<dbReference type="Pfam" id="PF12836">
    <property type="entry name" value="HHH_3"/>
    <property type="match status" value="1"/>
</dbReference>
<evidence type="ECO:0000256" key="1">
    <source>
        <dbReference type="SAM" id="MobiDB-lite"/>
    </source>
</evidence>
<dbReference type="InterPro" id="IPR010994">
    <property type="entry name" value="RuvA_2-like"/>
</dbReference>
<proteinExistence type="predicted"/>
<comment type="caution">
    <text evidence="3">The sequence shown here is derived from an EMBL/GenBank/DDBJ whole genome shotgun (WGS) entry which is preliminary data.</text>
</comment>
<feature type="region of interest" description="Disordered" evidence="1">
    <location>
        <begin position="123"/>
        <end position="154"/>
    </location>
</feature>
<dbReference type="RefSeq" id="WP_103430774.1">
    <property type="nucleotide sequence ID" value="NZ_PPXF01000037.1"/>
</dbReference>
<dbReference type="OrthoDB" id="9790239at2"/>
<dbReference type="AlphaFoldDB" id="A0A2S3ZFZ9"/>
<gene>
    <name evidence="3" type="ORF">C3B59_07695</name>
</gene>
<keyword evidence="2" id="KW-1133">Transmembrane helix</keyword>
<dbReference type="SUPFAM" id="SSF47781">
    <property type="entry name" value="RuvA domain 2-like"/>
    <property type="match status" value="1"/>
</dbReference>
<keyword evidence="2" id="KW-0472">Membrane</keyword>
<organism evidence="3 4">
    <name type="scientific">Cryobacterium zongtaii</name>
    <dbReference type="NCBI Taxonomy" id="1259217"/>
    <lineage>
        <taxon>Bacteria</taxon>
        <taxon>Bacillati</taxon>
        <taxon>Actinomycetota</taxon>
        <taxon>Actinomycetes</taxon>
        <taxon>Micrococcales</taxon>
        <taxon>Microbacteriaceae</taxon>
        <taxon>Cryobacterium</taxon>
    </lineage>
</organism>
<sequence>MTNAPRRTRGAPVTATATGPSIYWRLGASSWLLLLLVGGGALAWLAFGLLAIVARRRSWGIIAGVYGVAAIIVLIPEDPAGEIAQGSLYLVVLLHGLIINQGWLLLLWERNENGLTIFGNPRGGAARRAPTRRPQRAAPALPREAERLLGGGGTSRSDYVAPAAAPAPAPAAELVDVNTANQRTLAKLTGMDRGLAKAAVAERTKRGGFASLEAFAATAGLQPHELVRLGSEAFCSPRPRAKRSFGRRVDY</sequence>
<feature type="transmembrane region" description="Helical" evidence="2">
    <location>
        <begin position="88"/>
        <end position="108"/>
    </location>
</feature>
<accession>A0A2S3ZFZ9</accession>
<evidence type="ECO:0008006" key="5">
    <source>
        <dbReference type="Google" id="ProtNLM"/>
    </source>
</evidence>
<dbReference type="EMBL" id="PPXF01000037">
    <property type="protein sequence ID" value="POH66311.1"/>
    <property type="molecule type" value="Genomic_DNA"/>
</dbReference>
<feature type="transmembrane region" description="Helical" evidence="2">
    <location>
        <begin position="59"/>
        <end position="76"/>
    </location>
</feature>
<dbReference type="Proteomes" id="UP000237104">
    <property type="component" value="Unassembled WGS sequence"/>
</dbReference>
<keyword evidence="2" id="KW-0812">Transmembrane</keyword>
<name>A0A2S3ZFZ9_9MICO</name>
<feature type="transmembrane region" description="Helical" evidence="2">
    <location>
        <begin position="31"/>
        <end position="52"/>
    </location>
</feature>
<evidence type="ECO:0000313" key="4">
    <source>
        <dbReference type="Proteomes" id="UP000237104"/>
    </source>
</evidence>
<evidence type="ECO:0000256" key="2">
    <source>
        <dbReference type="SAM" id="Phobius"/>
    </source>
</evidence>
<reference evidence="3 4" key="1">
    <citation type="submission" date="2018-01" db="EMBL/GenBank/DDBJ databases">
        <title>Cryobacterium sp. nov., from glaciers in China.</title>
        <authorList>
            <person name="Liu Q."/>
            <person name="Xin Y.-H."/>
        </authorList>
    </citation>
    <scope>NUCLEOTIDE SEQUENCE [LARGE SCALE GENOMIC DNA]</scope>
    <source>
        <strain evidence="3 4">TMB1-8</strain>
    </source>
</reference>
<protein>
    <recommendedName>
        <fullName evidence="5">Helix-hairpin-helix domain-containing protein</fullName>
    </recommendedName>
</protein>
<dbReference type="Gene3D" id="1.10.150.320">
    <property type="entry name" value="Photosystem II 12 kDa extrinsic protein"/>
    <property type="match status" value="1"/>
</dbReference>
<evidence type="ECO:0000313" key="3">
    <source>
        <dbReference type="EMBL" id="POH66311.1"/>
    </source>
</evidence>